<dbReference type="AlphaFoldDB" id="A0A1H1S7N8"/>
<gene>
    <name evidence="1" type="ORF">SAMN04489717_2698</name>
</gene>
<protein>
    <submittedName>
        <fullName evidence="1">Uncharacterized protein</fullName>
    </submittedName>
</protein>
<evidence type="ECO:0000313" key="1">
    <source>
        <dbReference type="EMBL" id="SDS43941.1"/>
    </source>
</evidence>
<dbReference type="Proteomes" id="UP000198983">
    <property type="component" value="Chromosome I"/>
</dbReference>
<reference evidence="1 2" key="1">
    <citation type="submission" date="2016-10" db="EMBL/GenBank/DDBJ databases">
        <authorList>
            <person name="de Groot N.N."/>
        </authorList>
    </citation>
    <scope>NUCLEOTIDE SEQUENCE [LARGE SCALE GENOMIC DNA]</scope>
    <source>
        <strain evidence="1 2">DSM 22024</strain>
    </source>
</reference>
<dbReference type="EMBL" id="LT629732">
    <property type="protein sequence ID" value="SDS43941.1"/>
    <property type="molecule type" value="Genomic_DNA"/>
</dbReference>
<accession>A0A1H1S7N8</accession>
<keyword evidence="2" id="KW-1185">Reference proteome</keyword>
<evidence type="ECO:0000313" key="2">
    <source>
        <dbReference type="Proteomes" id="UP000198983"/>
    </source>
</evidence>
<organism evidence="1 2">
    <name type="scientific">Actinopolymorpha singaporensis</name>
    <dbReference type="NCBI Taxonomy" id="117157"/>
    <lineage>
        <taxon>Bacteria</taxon>
        <taxon>Bacillati</taxon>
        <taxon>Actinomycetota</taxon>
        <taxon>Actinomycetes</taxon>
        <taxon>Propionibacteriales</taxon>
        <taxon>Actinopolymorphaceae</taxon>
        <taxon>Actinopolymorpha</taxon>
    </lineage>
</organism>
<proteinExistence type="predicted"/>
<sequence>MVSDNLITNDQQIGAIKRSAAITRDQRARLVRARFAMSGPRARQEDSLDAYARSFP</sequence>
<dbReference type="STRING" id="117157.SAMN04489717_2698"/>
<name>A0A1H1S7N8_9ACTN</name>